<evidence type="ECO:0000313" key="3">
    <source>
        <dbReference type="Proteomes" id="UP000075787"/>
    </source>
</evidence>
<feature type="transmembrane region" description="Helical" evidence="1">
    <location>
        <begin position="315"/>
        <end position="335"/>
    </location>
</feature>
<dbReference type="InterPro" id="IPR004711">
    <property type="entry name" value="Benzoate_Transporter"/>
</dbReference>
<comment type="caution">
    <text evidence="2">The sequence shown here is derived from an EMBL/GenBank/DDBJ whole genome shotgun (WGS) entry which is preliminary data.</text>
</comment>
<feature type="transmembrane region" description="Helical" evidence="1">
    <location>
        <begin position="139"/>
        <end position="156"/>
    </location>
</feature>
<dbReference type="EMBL" id="LPZR01000202">
    <property type="protein sequence ID" value="KYO50294.1"/>
    <property type="molecule type" value="Genomic_DNA"/>
</dbReference>
<dbReference type="GO" id="GO:0005886">
    <property type="term" value="C:plasma membrane"/>
    <property type="evidence" value="ECO:0007669"/>
    <property type="project" value="TreeGrafter"/>
</dbReference>
<feature type="transmembrane region" description="Helical" evidence="1">
    <location>
        <begin position="65"/>
        <end position="85"/>
    </location>
</feature>
<feature type="transmembrane region" description="Helical" evidence="1">
    <location>
        <begin position="91"/>
        <end position="108"/>
    </location>
</feature>
<organism evidence="2 3">
    <name type="scientific">Tistrella mobilis</name>
    <dbReference type="NCBI Taxonomy" id="171437"/>
    <lineage>
        <taxon>Bacteria</taxon>
        <taxon>Pseudomonadati</taxon>
        <taxon>Pseudomonadota</taxon>
        <taxon>Alphaproteobacteria</taxon>
        <taxon>Geminicoccales</taxon>
        <taxon>Geminicoccaceae</taxon>
        <taxon>Tistrella</taxon>
    </lineage>
</organism>
<keyword evidence="1" id="KW-0472">Membrane</keyword>
<keyword evidence="1" id="KW-1133">Transmembrane helix</keyword>
<dbReference type="Pfam" id="PF03594">
    <property type="entry name" value="BenE"/>
    <property type="match status" value="1"/>
</dbReference>
<name>A0A162K1L0_9PROT</name>
<dbReference type="PANTHER" id="PTHR30199:SF0">
    <property type="entry name" value="INNER MEMBRANE PROTEIN YDCO"/>
    <property type="match status" value="1"/>
</dbReference>
<feature type="transmembrane region" description="Helical" evidence="1">
    <location>
        <begin position="38"/>
        <end position="58"/>
    </location>
</feature>
<feature type="transmembrane region" description="Helical" evidence="1">
    <location>
        <begin position="115"/>
        <end position="133"/>
    </location>
</feature>
<dbReference type="NCBIfam" id="TIGR00843">
    <property type="entry name" value="benE"/>
    <property type="match status" value="1"/>
</dbReference>
<gene>
    <name evidence="2" type="ORF">AUP44_13625</name>
</gene>
<dbReference type="OrthoDB" id="9792424at2"/>
<dbReference type="PANTHER" id="PTHR30199">
    <property type="entry name" value="MFS FAMILY TRANSPORTER, PREDICTED SUBSTRATE BENZOATE"/>
    <property type="match status" value="1"/>
</dbReference>
<feature type="transmembrane region" description="Helical" evidence="1">
    <location>
        <begin position="355"/>
        <end position="375"/>
    </location>
</feature>
<feature type="transmembrane region" description="Helical" evidence="1">
    <location>
        <begin position="287"/>
        <end position="308"/>
    </location>
</feature>
<dbReference type="GO" id="GO:0042925">
    <property type="term" value="F:benzoate transmembrane transporter activity"/>
    <property type="evidence" value="ECO:0007669"/>
    <property type="project" value="InterPro"/>
</dbReference>
<protein>
    <submittedName>
        <fullName evidence="2">Benzoate transporter</fullName>
    </submittedName>
</protein>
<feature type="transmembrane region" description="Helical" evidence="1">
    <location>
        <begin position="241"/>
        <end position="267"/>
    </location>
</feature>
<dbReference type="Proteomes" id="UP000075787">
    <property type="component" value="Unassembled WGS sequence"/>
</dbReference>
<feature type="transmembrane region" description="Helical" evidence="1">
    <location>
        <begin position="204"/>
        <end position="229"/>
    </location>
</feature>
<reference evidence="2 3" key="1">
    <citation type="submission" date="2015-12" db="EMBL/GenBank/DDBJ databases">
        <title>Genome sequence of Tistrella mobilis MCCC 1A02139.</title>
        <authorList>
            <person name="Lu L."/>
            <person name="Lai Q."/>
            <person name="Shao Z."/>
            <person name="Qian P."/>
        </authorList>
    </citation>
    <scope>NUCLEOTIDE SEQUENCE [LARGE SCALE GENOMIC DNA]</scope>
    <source>
        <strain evidence="2 3">MCCC 1A02139</strain>
    </source>
</reference>
<evidence type="ECO:0000256" key="1">
    <source>
        <dbReference type="SAM" id="Phobius"/>
    </source>
</evidence>
<dbReference type="RefSeq" id="WP_062768462.1">
    <property type="nucleotide sequence ID" value="NZ_CP121027.1"/>
</dbReference>
<dbReference type="GeneID" id="97241416"/>
<feature type="transmembrane region" description="Helical" evidence="1">
    <location>
        <begin position="163"/>
        <end position="184"/>
    </location>
</feature>
<evidence type="ECO:0000313" key="2">
    <source>
        <dbReference type="EMBL" id="KYO50294.1"/>
    </source>
</evidence>
<keyword evidence="1" id="KW-0812">Transmembrane</keyword>
<proteinExistence type="predicted"/>
<accession>A0A162K1L0</accession>
<dbReference type="AlphaFoldDB" id="A0A162K1L0"/>
<sequence>MPLASLSAALIAALVGFGGTVALIVQAGQALGGTPDQITSAVTALCLGIALPGALLSFRLRMPVVLAWSTPGAALLAASTLHAGWAEATGAFMAAALMMIILGLVPALGRLAARIPAAVAAAMLAGVLLPFCMSLFRAFQSDALLAGLVLIVFVVARQRAPTFALLIVLVVAVAAVVLGGNFTAPHDGDLFGSLVPVMPVFDPAVIISLGLPLFLVTLVSQNLPGFVVLAQAGYTAPTRPVLTLTGLASLLLAPMGAHAVNLAAITAAICTGPDAHPDPRRRWVTGIAYAGFYVLLALFSAPLVDLFMGLPRDTIQIITGVALLGPLTGSIAGMLSNPDDREVAVMTFAATASGVTLFGIGSAFWGLVTGFLVLAARRLLARRRDVVRGSA</sequence>